<dbReference type="GO" id="GO:0003729">
    <property type="term" value="F:mRNA binding"/>
    <property type="evidence" value="ECO:0007669"/>
    <property type="project" value="TreeGrafter"/>
</dbReference>
<dbReference type="InterPro" id="IPR005823">
    <property type="entry name" value="Ribosomal_uL13_bac-type"/>
</dbReference>
<protein>
    <recommendedName>
        <fullName evidence="8">Ribosomal protein L13</fullName>
    </recommendedName>
</protein>
<dbReference type="HAMAP" id="MF_01366">
    <property type="entry name" value="Ribosomal_uL13"/>
    <property type="match status" value="1"/>
</dbReference>
<evidence type="ECO:0008006" key="8">
    <source>
        <dbReference type="Google" id="ProtNLM"/>
    </source>
</evidence>
<comment type="similarity">
    <text evidence="1 4">Belongs to the universal ribosomal protein uL13 family.</text>
</comment>
<dbReference type="GO" id="GO:0005762">
    <property type="term" value="C:mitochondrial large ribosomal subunit"/>
    <property type="evidence" value="ECO:0007669"/>
    <property type="project" value="TreeGrafter"/>
</dbReference>
<dbReference type="GO" id="GO:0006412">
    <property type="term" value="P:translation"/>
    <property type="evidence" value="ECO:0007669"/>
    <property type="project" value="InterPro"/>
</dbReference>
<evidence type="ECO:0000256" key="4">
    <source>
        <dbReference type="RuleBase" id="RU003877"/>
    </source>
</evidence>
<dbReference type="PANTHER" id="PTHR11545">
    <property type="entry name" value="RIBOSOMAL PROTEIN L13"/>
    <property type="match status" value="1"/>
</dbReference>
<keyword evidence="2 4" id="KW-0689">Ribosomal protein</keyword>
<dbReference type="GO" id="GO:0017148">
    <property type="term" value="P:negative regulation of translation"/>
    <property type="evidence" value="ECO:0007669"/>
    <property type="project" value="TreeGrafter"/>
</dbReference>
<organism evidence="6 7">
    <name type="scientific">Hebeloma cylindrosporum</name>
    <dbReference type="NCBI Taxonomy" id="76867"/>
    <lineage>
        <taxon>Eukaryota</taxon>
        <taxon>Fungi</taxon>
        <taxon>Dikarya</taxon>
        <taxon>Basidiomycota</taxon>
        <taxon>Agaricomycotina</taxon>
        <taxon>Agaricomycetes</taxon>
        <taxon>Agaricomycetidae</taxon>
        <taxon>Agaricales</taxon>
        <taxon>Agaricineae</taxon>
        <taxon>Hymenogastraceae</taxon>
        <taxon>Hebeloma</taxon>
    </lineage>
</organism>
<gene>
    <name evidence="6" type="ORF">M413DRAFT_449953</name>
</gene>
<keyword evidence="7" id="KW-1185">Reference proteome</keyword>
<evidence type="ECO:0000256" key="1">
    <source>
        <dbReference type="ARBA" id="ARBA00006227"/>
    </source>
</evidence>
<dbReference type="CDD" id="cd00392">
    <property type="entry name" value="Ribosomal_L13"/>
    <property type="match status" value="1"/>
</dbReference>
<dbReference type="AlphaFoldDB" id="A0A0C3BDW9"/>
<dbReference type="InterPro" id="IPR023563">
    <property type="entry name" value="Ribosomal_uL13_CS"/>
</dbReference>
<dbReference type="EMBL" id="KN831836">
    <property type="protein sequence ID" value="KIM35000.1"/>
    <property type="molecule type" value="Genomic_DNA"/>
</dbReference>
<reference evidence="7" key="2">
    <citation type="submission" date="2015-01" db="EMBL/GenBank/DDBJ databases">
        <title>Evolutionary Origins and Diversification of the Mycorrhizal Mutualists.</title>
        <authorList>
            <consortium name="DOE Joint Genome Institute"/>
            <consortium name="Mycorrhizal Genomics Consortium"/>
            <person name="Kohler A."/>
            <person name="Kuo A."/>
            <person name="Nagy L.G."/>
            <person name="Floudas D."/>
            <person name="Copeland A."/>
            <person name="Barry K.W."/>
            <person name="Cichocki N."/>
            <person name="Veneault-Fourrey C."/>
            <person name="LaButti K."/>
            <person name="Lindquist E.A."/>
            <person name="Lipzen A."/>
            <person name="Lundell T."/>
            <person name="Morin E."/>
            <person name="Murat C."/>
            <person name="Riley R."/>
            <person name="Ohm R."/>
            <person name="Sun H."/>
            <person name="Tunlid A."/>
            <person name="Henrissat B."/>
            <person name="Grigoriev I.V."/>
            <person name="Hibbett D.S."/>
            <person name="Martin F."/>
        </authorList>
    </citation>
    <scope>NUCLEOTIDE SEQUENCE [LARGE SCALE GENOMIC DNA]</scope>
    <source>
        <strain evidence="7">h7</strain>
    </source>
</reference>
<dbReference type="InterPro" id="IPR036899">
    <property type="entry name" value="Ribosomal_uL13_sf"/>
</dbReference>
<dbReference type="OrthoDB" id="274622at2759"/>
<evidence type="ECO:0000256" key="3">
    <source>
        <dbReference type="ARBA" id="ARBA00023274"/>
    </source>
</evidence>
<evidence type="ECO:0000256" key="5">
    <source>
        <dbReference type="SAM" id="MobiDB-lite"/>
    </source>
</evidence>
<dbReference type="SUPFAM" id="SSF52161">
    <property type="entry name" value="Ribosomal protein L13"/>
    <property type="match status" value="1"/>
</dbReference>
<name>A0A0C3BDW9_HEBCY</name>
<dbReference type="InterPro" id="IPR005822">
    <property type="entry name" value="Ribosomal_uL13"/>
</dbReference>
<dbReference type="Gene3D" id="3.90.1180.10">
    <property type="entry name" value="Ribosomal protein L13"/>
    <property type="match status" value="1"/>
</dbReference>
<dbReference type="Proteomes" id="UP000053424">
    <property type="component" value="Unassembled WGS sequence"/>
</dbReference>
<reference evidence="6 7" key="1">
    <citation type="submission" date="2014-04" db="EMBL/GenBank/DDBJ databases">
        <authorList>
            <consortium name="DOE Joint Genome Institute"/>
            <person name="Kuo A."/>
            <person name="Gay G."/>
            <person name="Dore J."/>
            <person name="Kohler A."/>
            <person name="Nagy L.G."/>
            <person name="Floudas D."/>
            <person name="Copeland A."/>
            <person name="Barry K.W."/>
            <person name="Cichocki N."/>
            <person name="Veneault-Fourrey C."/>
            <person name="LaButti K."/>
            <person name="Lindquist E.A."/>
            <person name="Lipzen A."/>
            <person name="Lundell T."/>
            <person name="Morin E."/>
            <person name="Murat C."/>
            <person name="Sun H."/>
            <person name="Tunlid A."/>
            <person name="Henrissat B."/>
            <person name="Grigoriev I.V."/>
            <person name="Hibbett D.S."/>
            <person name="Martin F."/>
            <person name="Nordberg H.P."/>
            <person name="Cantor M.N."/>
            <person name="Hua S.X."/>
        </authorList>
    </citation>
    <scope>NUCLEOTIDE SEQUENCE [LARGE SCALE GENOMIC DNA]</scope>
    <source>
        <strain evidence="7">h7</strain>
    </source>
</reference>
<sequence>MSQSVGNTALAYARVWHHVDASDRILGKLAERIALVLMGKHKPIYDPSLDCGDYVIVTNSRKIKVTGRKEEQLLFRKHSMFPGGLKETPYKVVKAKSPDEIIRHAVSGMLPKNKLRERRLERLKIFPNEKMGILGANIMRSWDDGTLPPDFKPSSPTTSKTLEMLRERNAKAASTSS</sequence>
<accession>A0A0C3BDW9</accession>
<proteinExistence type="inferred from homology"/>
<dbReference type="PROSITE" id="PS00783">
    <property type="entry name" value="RIBOSOMAL_L13"/>
    <property type="match status" value="1"/>
</dbReference>
<feature type="region of interest" description="Disordered" evidence="5">
    <location>
        <begin position="145"/>
        <end position="177"/>
    </location>
</feature>
<evidence type="ECO:0000256" key="2">
    <source>
        <dbReference type="ARBA" id="ARBA00022980"/>
    </source>
</evidence>
<dbReference type="PANTHER" id="PTHR11545:SF2">
    <property type="entry name" value="LARGE RIBOSOMAL SUBUNIT PROTEIN UL13M"/>
    <property type="match status" value="1"/>
</dbReference>
<dbReference type="NCBIfam" id="TIGR01066">
    <property type="entry name" value="rplM_bact"/>
    <property type="match status" value="1"/>
</dbReference>
<dbReference type="GO" id="GO:0003735">
    <property type="term" value="F:structural constituent of ribosome"/>
    <property type="evidence" value="ECO:0007669"/>
    <property type="project" value="InterPro"/>
</dbReference>
<dbReference type="Pfam" id="PF00572">
    <property type="entry name" value="Ribosomal_L13"/>
    <property type="match status" value="1"/>
</dbReference>
<evidence type="ECO:0000313" key="6">
    <source>
        <dbReference type="EMBL" id="KIM35000.1"/>
    </source>
</evidence>
<evidence type="ECO:0000313" key="7">
    <source>
        <dbReference type="Proteomes" id="UP000053424"/>
    </source>
</evidence>
<dbReference type="HOGENOM" id="CLU_082184_1_2_1"/>
<keyword evidence="3 4" id="KW-0687">Ribonucleoprotein</keyword>
<dbReference type="STRING" id="686832.A0A0C3BDW9"/>